<evidence type="ECO:0000313" key="1">
    <source>
        <dbReference type="EMBL" id="KAF6212053.1"/>
    </source>
</evidence>
<accession>A0A8S9XSY3</accession>
<comment type="caution">
    <text evidence="1">The sequence shown here is derived from an EMBL/GenBank/DDBJ whole genome shotgun (WGS) entry which is preliminary data.</text>
</comment>
<sequence length="69" mass="7752">MVLDSPFVESNKRSFMSGKPMARSIADYSKVTMASSKASIQYDPLIKIPSVEYEIHDTTALRTAYIYCP</sequence>
<proteinExistence type="predicted"/>
<protein>
    <submittedName>
        <fullName evidence="1">Uncharacterized protein</fullName>
    </submittedName>
</protein>
<keyword evidence="2" id="KW-1185">Reference proteome</keyword>
<reference evidence="1" key="1">
    <citation type="journal article" date="2021" name="Mol. Ecol. Resour.">
        <title>Apolygus lucorum genome provides insights into omnivorousness and mesophyll feeding.</title>
        <authorList>
            <person name="Liu Y."/>
            <person name="Liu H."/>
            <person name="Wang H."/>
            <person name="Huang T."/>
            <person name="Liu B."/>
            <person name="Yang B."/>
            <person name="Yin L."/>
            <person name="Li B."/>
            <person name="Zhang Y."/>
            <person name="Zhang S."/>
            <person name="Jiang F."/>
            <person name="Zhang X."/>
            <person name="Ren Y."/>
            <person name="Wang B."/>
            <person name="Wang S."/>
            <person name="Lu Y."/>
            <person name="Wu K."/>
            <person name="Fan W."/>
            <person name="Wang G."/>
        </authorList>
    </citation>
    <scope>NUCLEOTIDE SEQUENCE</scope>
    <source>
        <strain evidence="1">12Hb</strain>
    </source>
</reference>
<organism evidence="1 2">
    <name type="scientific">Apolygus lucorum</name>
    <name type="common">Small green plant bug</name>
    <name type="synonym">Lygocoris lucorum</name>
    <dbReference type="NCBI Taxonomy" id="248454"/>
    <lineage>
        <taxon>Eukaryota</taxon>
        <taxon>Metazoa</taxon>
        <taxon>Ecdysozoa</taxon>
        <taxon>Arthropoda</taxon>
        <taxon>Hexapoda</taxon>
        <taxon>Insecta</taxon>
        <taxon>Pterygota</taxon>
        <taxon>Neoptera</taxon>
        <taxon>Paraneoptera</taxon>
        <taxon>Hemiptera</taxon>
        <taxon>Heteroptera</taxon>
        <taxon>Panheteroptera</taxon>
        <taxon>Cimicomorpha</taxon>
        <taxon>Miridae</taxon>
        <taxon>Mirini</taxon>
        <taxon>Apolygus</taxon>
    </lineage>
</organism>
<dbReference type="AlphaFoldDB" id="A0A8S9XSY3"/>
<dbReference type="Proteomes" id="UP000466442">
    <property type="component" value="Unassembled WGS sequence"/>
</dbReference>
<dbReference type="EMBL" id="WIXP02000004">
    <property type="protein sequence ID" value="KAF6212053.1"/>
    <property type="molecule type" value="Genomic_DNA"/>
</dbReference>
<evidence type="ECO:0000313" key="2">
    <source>
        <dbReference type="Proteomes" id="UP000466442"/>
    </source>
</evidence>
<gene>
    <name evidence="1" type="ORF">GE061_012571</name>
</gene>
<name>A0A8S9XSY3_APOLU</name>